<reference evidence="1" key="1">
    <citation type="journal article" date="2023" name="Insect Mol. Biol.">
        <title>Genome sequencing provides insights into the evolution of gene families encoding plant cell wall-degrading enzymes in longhorned beetles.</title>
        <authorList>
            <person name="Shin N.R."/>
            <person name="Okamura Y."/>
            <person name="Kirsch R."/>
            <person name="Pauchet Y."/>
        </authorList>
    </citation>
    <scope>NUCLEOTIDE SEQUENCE</scope>
    <source>
        <strain evidence="1">AMC_N1</strain>
    </source>
</reference>
<accession>A0AAV8YM88</accession>
<sequence>MTRFSPSFDQKFVVGSIPKEVAEEATPAAVPEHGPRNFIVEENLAEEPTFILRNAPLNSSETRFNQQREYGPRSLKIRKKRSGISNEINEIDPSFDEETTTLSQTTETERYITTILPSTENSTTTVGPTSTIISFPDKVSSFIDLVKELVHFKAKLGLQVIQNITQSISKYITRAQARLDEHYRKYSKSNN</sequence>
<organism evidence="1 2">
    <name type="scientific">Aromia moschata</name>
    <dbReference type="NCBI Taxonomy" id="1265417"/>
    <lineage>
        <taxon>Eukaryota</taxon>
        <taxon>Metazoa</taxon>
        <taxon>Ecdysozoa</taxon>
        <taxon>Arthropoda</taxon>
        <taxon>Hexapoda</taxon>
        <taxon>Insecta</taxon>
        <taxon>Pterygota</taxon>
        <taxon>Neoptera</taxon>
        <taxon>Endopterygota</taxon>
        <taxon>Coleoptera</taxon>
        <taxon>Polyphaga</taxon>
        <taxon>Cucujiformia</taxon>
        <taxon>Chrysomeloidea</taxon>
        <taxon>Cerambycidae</taxon>
        <taxon>Cerambycinae</taxon>
        <taxon>Callichromatini</taxon>
        <taxon>Aromia</taxon>
    </lineage>
</organism>
<keyword evidence="2" id="KW-1185">Reference proteome</keyword>
<dbReference type="EMBL" id="JAPWTK010000074">
    <property type="protein sequence ID" value="KAJ8952050.1"/>
    <property type="molecule type" value="Genomic_DNA"/>
</dbReference>
<protein>
    <submittedName>
        <fullName evidence="1">Uncharacterized protein</fullName>
    </submittedName>
</protein>
<name>A0AAV8YM88_9CUCU</name>
<gene>
    <name evidence="1" type="ORF">NQ318_010960</name>
</gene>
<dbReference type="Proteomes" id="UP001162162">
    <property type="component" value="Unassembled WGS sequence"/>
</dbReference>
<evidence type="ECO:0000313" key="1">
    <source>
        <dbReference type="EMBL" id="KAJ8952050.1"/>
    </source>
</evidence>
<comment type="caution">
    <text evidence="1">The sequence shown here is derived from an EMBL/GenBank/DDBJ whole genome shotgun (WGS) entry which is preliminary data.</text>
</comment>
<dbReference type="AlphaFoldDB" id="A0AAV8YM88"/>
<proteinExistence type="predicted"/>
<evidence type="ECO:0000313" key="2">
    <source>
        <dbReference type="Proteomes" id="UP001162162"/>
    </source>
</evidence>